<comment type="caution">
    <text evidence="8">Lacks conserved residue(s) required for the propagation of feature annotation.</text>
</comment>
<evidence type="ECO:0000256" key="5">
    <source>
        <dbReference type="ARBA" id="ARBA00023065"/>
    </source>
</evidence>
<keyword evidence="2 8" id="KW-1003">Cell membrane</keyword>
<feature type="transmembrane region" description="Helical" evidence="8">
    <location>
        <begin position="37"/>
        <end position="57"/>
    </location>
</feature>
<keyword evidence="3 8" id="KW-0812">Transmembrane</keyword>
<keyword evidence="9" id="KW-0732">Signal</keyword>
<keyword evidence="1 8" id="KW-0813">Transport</keyword>
<reference evidence="10 11" key="1">
    <citation type="submission" date="2022-11" db="EMBL/GenBank/DDBJ databases">
        <title>Minimal conservation of predation-associated metabolite biosynthetic gene clusters underscores biosynthetic potential of Myxococcota including descriptions for ten novel species: Archangium lansinium sp. nov., Myxococcus landrumus sp. nov., Nannocystis bai.</title>
        <authorList>
            <person name="Ahearne A."/>
            <person name="Stevens C."/>
            <person name="Phillips K."/>
        </authorList>
    </citation>
    <scope>NUCLEOTIDE SEQUENCE [LARGE SCALE GENOMIC DNA]</scope>
    <source>
        <strain evidence="10 11">MIWBW</strain>
    </source>
</reference>
<keyword evidence="5 8" id="KW-0406">Ion transport</keyword>
<keyword evidence="6 8" id="KW-0472">Membrane</keyword>
<keyword evidence="7 8" id="KW-0464">Manganese</keyword>
<evidence type="ECO:0000256" key="1">
    <source>
        <dbReference type="ARBA" id="ARBA00022448"/>
    </source>
</evidence>
<proteinExistence type="inferred from homology"/>
<sequence length="198" mass="20713">MSVLTLLFLALGLAMDATAVSIASALAAPRVRARDALLLAFLFGLFQALMPVIGWALGSQFADTISAWDHWLAFVLLGGIGAKMIHEAITHHHPGVPDAPKPNEPRPERNPFQLGTLALMALATSIDALAAGVTLPVLEVRLVTAAAVIGGVTFVLCLLGVSVGRRFGEPLEGKLDIIGGLVLIFIGTKTLIEHLSAA</sequence>
<feature type="signal peptide" evidence="9">
    <location>
        <begin position="1"/>
        <end position="19"/>
    </location>
</feature>
<dbReference type="EMBL" id="JAPNKA010000001">
    <property type="protein sequence ID" value="MCY1080813.1"/>
    <property type="molecule type" value="Genomic_DNA"/>
</dbReference>
<dbReference type="InterPro" id="IPR003810">
    <property type="entry name" value="Mntp/YtaF"/>
</dbReference>
<evidence type="ECO:0000256" key="4">
    <source>
        <dbReference type="ARBA" id="ARBA00022989"/>
    </source>
</evidence>
<dbReference type="PANTHER" id="PTHR35529:SF1">
    <property type="entry name" value="MANGANESE EFFLUX PUMP MNTP-RELATED"/>
    <property type="match status" value="1"/>
</dbReference>
<comment type="function">
    <text evidence="8">Probably functions as a manganese efflux pump.</text>
</comment>
<comment type="caution">
    <text evidence="10">The sequence shown here is derived from an EMBL/GenBank/DDBJ whole genome shotgun (WGS) entry which is preliminary data.</text>
</comment>
<keyword evidence="11" id="KW-1185">Reference proteome</keyword>
<organism evidence="10 11">
    <name type="scientific">Archangium lansingense</name>
    <dbReference type="NCBI Taxonomy" id="2995310"/>
    <lineage>
        <taxon>Bacteria</taxon>
        <taxon>Pseudomonadati</taxon>
        <taxon>Myxococcota</taxon>
        <taxon>Myxococcia</taxon>
        <taxon>Myxococcales</taxon>
        <taxon>Cystobacterineae</taxon>
        <taxon>Archangiaceae</taxon>
        <taxon>Archangium</taxon>
    </lineage>
</organism>
<evidence type="ECO:0000256" key="6">
    <source>
        <dbReference type="ARBA" id="ARBA00023136"/>
    </source>
</evidence>
<gene>
    <name evidence="8" type="primary">mntP</name>
    <name evidence="10" type="ORF">OV287_40850</name>
</gene>
<feature type="chain" id="PRO_5047097811" description="Putative manganese efflux pump MntP" evidence="9">
    <location>
        <begin position="20"/>
        <end position="198"/>
    </location>
</feature>
<evidence type="ECO:0000256" key="7">
    <source>
        <dbReference type="ARBA" id="ARBA00023211"/>
    </source>
</evidence>
<evidence type="ECO:0000313" key="10">
    <source>
        <dbReference type="EMBL" id="MCY1080813.1"/>
    </source>
</evidence>
<dbReference type="Proteomes" id="UP001207654">
    <property type="component" value="Unassembled WGS sequence"/>
</dbReference>
<feature type="transmembrane region" description="Helical" evidence="8">
    <location>
        <begin position="142"/>
        <end position="163"/>
    </location>
</feature>
<evidence type="ECO:0000256" key="9">
    <source>
        <dbReference type="SAM" id="SignalP"/>
    </source>
</evidence>
<name>A0ABT4AGK3_9BACT</name>
<dbReference type="InterPro" id="IPR022929">
    <property type="entry name" value="Put_MntP"/>
</dbReference>
<keyword evidence="4 8" id="KW-1133">Transmembrane helix</keyword>
<comment type="subcellular location">
    <subcellularLocation>
        <location evidence="8">Cell membrane</location>
        <topology evidence="8">Multi-pass membrane protein</topology>
    </subcellularLocation>
</comment>
<evidence type="ECO:0000256" key="2">
    <source>
        <dbReference type="ARBA" id="ARBA00022475"/>
    </source>
</evidence>
<evidence type="ECO:0000256" key="3">
    <source>
        <dbReference type="ARBA" id="ARBA00022692"/>
    </source>
</evidence>
<accession>A0ABT4AGK3</accession>
<dbReference type="Pfam" id="PF02659">
    <property type="entry name" value="Mntp"/>
    <property type="match status" value="1"/>
</dbReference>
<comment type="similarity">
    <text evidence="8">Belongs to the MntP (TC 9.B.29) family.</text>
</comment>
<evidence type="ECO:0000313" key="11">
    <source>
        <dbReference type="Proteomes" id="UP001207654"/>
    </source>
</evidence>
<dbReference type="RefSeq" id="WP_267539443.1">
    <property type="nucleotide sequence ID" value="NZ_JAPNKA010000001.1"/>
</dbReference>
<evidence type="ECO:0000256" key="8">
    <source>
        <dbReference type="HAMAP-Rule" id="MF_01521"/>
    </source>
</evidence>
<protein>
    <recommendedName>
        <fullName evidence="8">Putative manganese efflux pump MntP</fullName>
    </recommendedName>
</protein>
<dbReference type="PANTHER" id="PTHR35529">
    <property type="entry name" value="MANGANESE EFFLUX PUMP MNTP-RELATED"/>
    <property type="match status" value="1"/>
</dbReference>
<dbReference type="HAMAP" id="MF_01521">
    <property type="entry name" value="MntP_pump"/>
    <property type="match status" value="1"/>
</dbReference>